<comment type="caution">
    <text evidence="1">The sequence shown here is derived from an EMBL/GenBank/DDBJ whole genome shotgun (WGS) entry which is preliminary data.</text>
</comment>
<dbReference type="EMBL" id="CAJJDM010000026">
    <property type="protein sequence ID" value="CAD8058670.1"/>
    <property type="molecule type" value="Genomic_DNA"/>
</dbReference>
<sequence>MKKPIQQKSIFLLYIARRLTRGFETVEQILSQPFDKSDWEKDKFENFHMGTRDLVEKGSQVLSNRQMLLKYGMILEYNKQDKLFKLNIESILLFGQSRDLNQFNYQDLNLNLLFPLVTQ</sequence>
<keyword evidence="2" id="KW-1185">Reference proteome</keyword>
<accession>A0A8S1KSY8</accession>
<reference evidence="1" key="1">
    <citation type="submission" date="2021-01" db="EMBL/GenBank/DDBJ databases">
        <authorList>
            <consortium name="Genoscope - CEA"/>
            <person name="William W."/>
        </authorList>
    </citation>
    <scope>NUCLEOTIDE SEQUENCE</scope>
</reference>
<dbReference type="AlphaFoldDB" id="A0A8S1KSY8"/>
<protein>
    <submittedName>
        <fullName evidence="1">Uncharacterized protein</fullName>
    </submittedName>
</protein>
<name>A0A8S1KSY8_PARPR</name>
<proteinExistence type="predicted"/>
<evidence type="ECO:0000313" key="2">
    <source>
        <dbReference type="Proteomes" id="UP000688137"/>
    </source>
</evidence>
<dbReference type="Proteomes" id="UP000688137">
    <property type="component" value="Unassembled WGS sequence"/>
</dbReference>
<gene>
    <name evidence="1" type="ORF">PPRIM_AZ9-3.1.T0270340</name>
</gene>
<organism evidence="1 2">
    <name type="scientific">Paramecium primaurelia</name>
    <dbReference type="NCBI Taxonomy" id="5886"/>
    <lineage>
        <taxon>Eukaryota</taxon>
        <taxon>Sar</taxon>
        <taxon>Alveolata</taxon>
        <taxon>Ciliophora</taxon>
        <taxon>Intramacronucleata</taxon>
        <taxon>Oligohymenophorea</taxon>
        <taxon>Peniculida</taxon>
        <taxon>Parameciidae</taxon>
        <taxon>Paramecium</taxon>
    </lineage>
</organism>
<evidence type="ECO:0000313" key="1">
    <source>
        <dbReference type="EMBL" id="CAD8058670.1"/>
    </source>
</evidence>